<evidence type="ECO:0000256" key="9">
    <source>
        <dbReference type="SAM" id="Phobius"/>
    </source>
</evidence>
<keyword evidence="7 9" id="KW-0472">Membrane</keyword>
<evidence type="ECO:0000256" key="6">
    <source>
        <dbReference type="ARBA" id="ARBA00022989"/>
    </source>
</evidence>
<evidence type="ECO:0000256" key="1">
    <source>
        <dbReference type="ARBA" id="ARBA00004651"/>
    </source>
</evidence>
<feature type="transmembrane region" description="Helical" evidence="9">
    <location>
        <begin position="12"/>
        <end position="29"/>
    </location>
</feature>
<dbReference type="PANTHER" id="PTHR30625:SF15">
    <property type="entry name" value="BIOPOLYMER TRANSPORT PROTEIN EXBB"/>
    <property type="match status" value="1"/>
</dbReference>
<comment type="subcellular location">
    <subcellularLocation>
        <location evidence="1">Cell membrane</location>
        <topology evidence="1">Multi-pass membrane protein</topology>
    </subcellularLocation>
    <subcellularLocation>
        <location evidence="8">Membrane</location>
        <topology evidence="8">Multi-pass membrane protein</topology>
    </subcellularLocation>
</comment>
<dbReference type="InterPro" id="IPR002898">
    <property type="entry name" value="MotA_ExbB_proton_chnl"/>
</dbReference>
<evidence type="ECO:0000256" key="2">
    <source>
        <dbReference type="ARBA" id="ARBA00022448"/>
    </source>
</evidence>
<accession>A0ABW5BPW5</accession>
<protein>
    <submittedName>
        <fullName evidence="11">MotA/TolQ/ExbB proton channel family protein</fullName>
    </submittedName>
</protein>
<evidence type="ECO:0000256" key="5">
    <source>
        <dbReference type="ARBA" id="ARBA00022927"/>
    </source>
</evidence>
<dbReference type="PANTHER" id="PTHR30625">
    <property type="entry name" value="PROTEIN TOLQ"/>
    <property type="match status" value="1"/>
</dbReference>
<evidence type="ECO:0000313" key="12">
    <source>
        <dbReference type="Proteomes" id="UP001597294"/>
    </source>
</evidence>
<sequence>MTFPDLFHKLGPVGWPLLIFSFIAVILLIERTLFFARIRTGTTEEFHSVDKGYLEKIAKRKGNLSRPVTLALDTYEAPAAQRDETLKIWLRTYATKLKYGLRFMMLIAVISPLLGLLGTVLGMINAFQVIAVQDGPIHPAMLAEGISQAMLTTAVGLSIALPTLLGAHGFRILADRHIESLSVALSRLSLAISNTKTPKA</sequence>
<gene>
    <name evidence="11" type="ORF">ACFSKO_14945</name>
</gene>
<comment type="caution">
    <text evidence="11">The sequence shown here is derived from an EMBL/GenBank/DDBJ whole genome shotgun (WGS) entry which is preliminary data.</text>
</comment>
<evidence type="ECO:0000256" key="8">
    <source>
        <dbReference type="RuleBase" id="RU004057"/>
    </source>
</evidence>
<keyword evidence="12" id="KW-1185">Reference proteome</keyword>
<feature type="transmembrane region" description="Helical" evidence="9">
    <location>
        <begin position="103"/>
        <end position="126"/>
    </location>
</feature>
<evidence type="ECO:0000256" key="7">
    <source>
        <dbReference type="ARBA" id="ARBA00023136"/>
    </source>
</evidence>
<keyword evidence="5 8" id="KW-0653">Protein transport</keyword>
<evidence type="ECO:0000256" key="3">
    <source>
        <dbReference type="ARBA" id="ARBA00022475"/>
    </source>
</evidence>
<dbReference type="EMBL" id="JBHUII010000008">
    <property type="protein sequence ID" value="MFD2206924.1"/>
    <property type="molecule type" value="Genomic_DNA"/>
</dbReference>
<feature type="domain" description="MotA/TolQ/ExbB proton channel" evidence="10">
    <location>
        <begin position="81"/>
        <end position="180"/>
    </location>
</feature>
<keyword evidence="4 9" id="KW-0812">Transmembrane</keyword>
<dbReference type="Proteomes" id="UP001597294">
    <property type="component" value="Unassembled WGS sequence"/>
</dbReference>
<dbReference type="RefSeq" id="WP_380253042.1">
    <property type="nucleotide sequence ID" value="NZ_JBHUII010000008.1"/>
</dbReference>
<name>A0ABW5BPW5_9PROT</name>
<organism evidence="11 12">
    <name type="scientific">Kiloniella antarctica</name>
    <dbReference type="NCBI Taxonomy" id="1550907"/>
    <lineage>
        <taxon>Bacteria</taxon>
        <taxon>Pseudomonadati</taxon>
        <taxon>Pseudomonadota</taxon>
        <taxon>Alphaproteobacteria</taxon>
        <taxon>Rhodospirillales</taxon>
        <taxon>Kiloniellaceae</taxon>
        <taxon>Kiloniella</taxon>
    </lineage>
</organism>
<dbReference type="InterPro" id="IPR050790">
    <property type="entry name" value="ExbB/TolQ_transport"/>
</dbReference>
<evidence type="ECO:0000259" key="10">
    <source>
        <dbReference type="Pfam" id="PF01618"/>
    </source>
</evidence>
<keyword evidence="3" id="KW-1003">Cell membrane</keyword>
<proteinExistence type="inferred from homology"/>
<reference evidence="12" key="1">
    <citation type="journal article" date="2019" name="Int. J. Syst. Evol. Microbiol.">
        <title>The Global Catalogue of Microorganisms (GCM) 10K type strain sequencing project: providing services to taxonomists for standard genome sequencing and annotation.</title>
        <authorList>
            <consortium name="The Broad Institute Genomics Platform"/>
            <consortium name="The Broad Institute Genome Sequencing Center for Infectious Disease"/>
            <person name="Wu L."/>
            <person name="Ma J."/>
        </authorList>
    </citation>
    <scope>NUCLEOTIDE SEQUENCE [LARGE SCALE GENOMIC DNA]</scope>
    <source>
        <strain evidence="12">CGMCC 4.7192</strain>
    </source>
</reference>
<evidence type="ECO:0000256" key="4">
    <source>
        <dbReference type="ARBA" id="ARBA00022692"/>
    </source>
</evidence>
<feature type="transmembrane region" description="Helical" evidence="9">
    <location>
        <begin position="146"/>
        <end position="167"/>
    </location>
</feature>
<keyword evidence="6 9" id="KW-1133">Transmembrane helix</keyword>
<comment type="similarity">
    <text evidence="8">Belongs to the exbB/tolQ family.</text>
</comment>
<evidence type="ECO:0000313" key="11">
    <source>
        <dbReference type="EMBL" id="MFD2206924.1"/>
    </source>
</evidence>
<keyword evidence="2 8" id="KW-0813">Transport</keyword>
<dbReference type="Pfam" id="PF01618">
    <property type="entry name" value="MotA_ExbB"/>
    <property type="match status" value="1"/>
</dbReference>